<evidence type="ECO:0000256" key="1">
    <source>
        <dbReference type="ARBA" id="ARBA00004370"/>
    </source>
</evidence>
<evidence type="ECO:0000256" key="5">
    <source>
        <dbReference type="SAM" id="MobiDB-lite"/>
    </source>
</evidence>
<keyword evidence="2 6" id="KW-0812">Transmembrane</keyword>
<feature type="compositionally biased region" description="Low complexity" evidence="5">
    <location>
        <begin position="619"/>
        <end position="635"/>
    </location>
</feature>
<gene>
    <name evidence="8" type="ORF">D5400_02965</name>
</gene>
<dbReference type="KEGG" id="abaw:D5400_02965"/>
<dbReference type="EMBL" id="CP032509">
    <property type="protein sequence ID" value="AZN70376.1"/>
    <property type="molecule type" value="Genomic_DNA"/>
</dbReference>
<reference evidence="8 9" key="1">
    <citation type="submission" date="2018-09" db="EMBL/GenBank/DDBJ databases">
        <title>Marinorhizobium profundi gen. nov., sp. nov., isolated from a deep-sea sediment sample from the New Britain Trench and proposal of Marinorhizobiaceae fam. nov. in the order Rhizobiales of the class Alphaproteobacteria.</title>
        <authorList>
            <person name="Cao J."/>
        </authorList>
    </citation>
    <scope>NUCLEOTIDE SEQUENCE [LARGE SCALE GENOMIC DNA]</scope>
    <source>
        <strain evidence="8 9">WS11</strain>
    </source>
</reference>
<organism evidence="8 9">
    <name type="scientific">Georhizobium profundi</name>
    <dbReference type="NCBI Taxonomy" id="2341112"/>
    <lineage>
        <taxon>Bacteria</taxon>
        <taxon>Pseudomonadati</taxon>
        <taxon>Pseudomonadota</taxon>
        <taxon>Alphaproteobacteria</taxon>
        <taxon>Hyphomicrobiales</taxon>
        <taxon>Rhizobiaceae</taxon>
        <taxon>Georhizobium</taxon>
    </lineage>
</organism>
<feature type="region of interest" description="Disordered" evidence="5">
    <location>
        <begin position="452"/>
        <end position="707"/>
    </location>
</feature>
<feature type="compositionally biased region" description="Low complexity" evidence="5">
    <location>
        <begin position="476"/>
        <end position="496"/>
    </location>
</feature>
<evidence type="ECO:0000256" key="3">
    <source>
        <dbReference type="ARBA" id="ARBA00022989"/>
    </source>
</evidence>
<evidence type="ECO:0000256" key="4">
    <source>
        <dbReference type="ARBA" id="ARBA00023136"/>
    </source>
</evidence>
<feature type="compositionally biased region" description="Low complexity" evidence="5">
    <location>
        <begin position="510"/>
        <end position="523"/>
    </location>
</feature>
<dbReference type="SUPFAM" id="SSF48452">
    <property type="entry name" value="TPR-like"/>
    <property type="match status" value="1"/>
</dbReference>
<evidence type="ECO:0000259" key="7">
    <source>
        <dbReference type="Pfam" id="PF07219"/>
    </source>
</evidence>
<evidence type="ECO:0000313" key="8">
    <source>
        <dbReference type="EMBL" id="AZN70376.1"/>
    </source>
</evidence>
<feature type="transmembrane region" description="Helical" evidence="6">
    <location>
        <begin position="87"/>
        <end position="103"/>
    </location>
</feature>
<proteinExistence type="predicted"/>
<dbReference type="OrthoDB" id="9798343at2"/>
<dbReference type="Pfam" id="PF07219">
    <property type="entry name" value="HemY_N"/>
    <property type="match status" value="1"/>
</dbReference>
<evidence type="ECO:0000256" key="2">
    <source>
        <dbReference type="ARBA" id="ARBA00022692"/>
    </source>
</evidence>
<keyword evidence="4 6" id="KW-0472">Membrane</keyword>
<evidence type="ECO:0000256" key="6">
    <source>
        <dbReference type="SAM" id="Phobius"/>
    </source>
</evidence>
<feature type="compositionally biased region" description="Basic and acidic residues" evidence="5">
    <location>
        <begin position="659"/>
        <end position="698"/>
    </location>
</feature>
<accession>A0A3Q8XLX0</accession>
<evidence type="ECO:0000313" key="9">
    <source>
        <dbReference type="Proteomes" id="UP000268192"/>
    </source>
</evidence>
<feature type="compositionally biased region" description="Basic and acidic residues" evidence="5">
    <location>
        <begin position="593"/>
        <end position="604"/>
    </location>
</feature>
<sequence>MIRILFFVAVILALGLCFAWLADRPGEMILIWQGQRVEMSLIAGITGFFLALAAIVFLLWLVRTLFSSPHRVSRYLQNRRRDKGYNALSRGLIAAGAGDAALAKKMSRRTRTLIDADKEPLIHVLEAQTYMIEGRHDDARAKFEAMSEKPETRALGLRGLYLEARRLGASEAAHQFAERAVEKDPQLSWAGQAALEYRTKDGQWDDAIRLLDKQRQARTIERSEADRKRAVLLTARAMSVLESDPRRAASDAQEALRLAPTLVPAAVVAAKALFRQNDLRRGSRILEKSWKHSPHPEVGATYVRARVGDSVQDRLKRARKLEALKPNHLESLTLVGRAALDAHDHTLARQRAEAALRISPREGLYLLLADIEEADTGDQGRVRHWMAQALRAPRDPSWTADGYVSDQWAPLSPVTGKLDAFVWKVPVEQLSGPELEAQTYSVKDAELALQTVPPVAKPEPTAPVQPSRATAEQKPVEAGAAKAAPAPAPSVEAAKPLEQRVANDTTMGGPRSEAAAPKPASPEMNPADRGAVIIPLQSTKDTPSRRDDVVAAAPVAETSTPTPTADQNTSGSTPWFRRKPVVSEPTGRAIGEPAEKLPEAEPAPRGEASSDPSAPADKPQTAAPAPQATVRPVVVESAATTHGTAEPKTSRPPAPPRPRVVDTTDAAKSEREREERFLTQRIDDPGVRKGETSEERSKSQSSRFRLF</sequence>
<keyword evidence="3 6" id="KW-1133">Transmembrane helix</keyword>
<dbReference type="Proteomes" id="UP000268192">
    <property type="component" value="Chromosome"/>
</dbReference>
<feature type="compositionally biased region" description="Polar residues" evidence="5">
    <location>
        <begin position="557"/>
        <end position="573"/>
    </location>
</feature>
<protein>
    <submittedName>
        <fullName evidence="8">Heme biosynthesis protein HemY</fullName>
    </submittedName>
</protein>
<dbReference type="AlphaFoldDB" id="A0A3Q8XLX0"/>
<comment type="subcellular location">
    <subcellularLocation>
        <location evidence="1">Membrane</location>
    </subcellularLocation>
</comment>
<feature type="transmembrane region" description="Helical" evidence="6">
    <location>
        <begin position="43"/>
        <end position="66"/>
    </location>
</feature>
<dbReference type="Gene3D" id="1.25.40.10">
    <property type="entry name" value="Tetratricopeptide repeat domain"/>
    <property type="match status" value="1"/>
</dbReference>
<feature type="domain" description="HemY N-terminal" evidence="7">
    <location>
        <begin position="26"/>
        <end position="129"/>
    </location>
</feature>
<dbReference type="InterPro" id="IPR010817">
    <property type="entry name" value="HemY_N"/>
</dbReference>
<dbReference type="InterPro" id="IPR011990">
    <property type="entry name" value="TPR-like_helical_dom_sf"/>
</dbReference>
<name>A0A3Q8XLX0_9HYPH</name>
<dbReference type="GO" id="GO:0016020">
    <property type="term" value="C:membrane"/>
    <property type="evidence" value="ECO:0007669"/>
    <property type="project" value="UniProtKB-SubCell"/>
</dbReference>
<keyword evidence="9" id="KW-1185">Reference proteome</keyword>